<dbReference type="Gene3D" id="3.40.630.10">
    <property type="entry name" value="Zn peptidases"/>
    <property type="match status" value="1"/>
</dbReference>
<dbReference type="Pfam" id="PF24827">
    <property type="entry name" value="AstE_AspA_cat"/>
    <property type="match status" value="1"/>
</dbReference>
<dbReference type="PANTHER" id="PTHR15162:SF9">
    <property type="entry name" value="ASPARTOACYLASE"/>
    <property type="match status" value="1"/>
</dbReference>
<keyword evidence="8" id="KW-0862">Zinc</keyword>
<evidence type="ECO:0000256" key="1">
    <source>
        <dbReference type="ARBA" id="ARBA00001947"/>
    </source>
</evidence>
<dbReference type="InterPro" id="IPR016708">
    <property type="entry name" value="Aspartoacylase"/>
</dbReference>
<evidence type="ECO:0000256" key="3">
    <source>
        <dbReference type="ARBA" id="ARBA00004496"/>
    </source>
</evidence>
<dbReference type="GO" id="GO:0005829">
    <property type="term" value="C:cytosol"/>
    <property type="evidence" value="ECO:0007669"/>
    <property type="project" value="Ensembl"/>
</dbReference>
<keyword evidence="5" id="KW-0963">Cytoplasm</keyword>
<dbReference type="STRING" id="29139.ENSVURP00010032156"/>
<comment type="subcellular location">
    <subcellularLocation>
        <location evidence="3">Cytoplasm</location>
    </subcellularLocation>
    <subcellularLocation>
        <location evidence="2">Nucleus</location>
    </subcellularLocation>
</comment>
<dbReference type="GO" id="GO:0019807">
    <property type="term" value="F:aspartoacylase activity"/>
    <property type="evidence" value="ECO:0007669"/>
    <property type="project" value="UniProtKB-EC"/>
</dbReference>
<dbReference type="HAMAP" id="MF_00704">
    <property type="entry name" value="Aspartoacylase"/>
    <property type="match status" value="1"/>
</dbReference>
<dbReference type="OrthoDB" id="8300214at2759"/>
<evidence type="ECO:0000256" key="5">
    <source>
        <dbReference type="ARBA" id="ARBA00022490"/>
    </source>
</evidence>
<evidence type="ECO:0000256" key="13">
    <source>
        <dbReference type="ARBA" id="ARBA00043907"/>
    </source>
</evidence>
<dbReference type="CTD" id="443"/>
<dbReference type="InterPro" id="IPR055438">
    <property type="entry name" value="AstE_AspA_cat"/>
</dbReference>
<feature type="domain" description="AstE/AspA barrel-sandwich hybrid" evidence="15">
    <location>
        <begin position="268"/>
        <end position="347"/>
    </location>
</feature>
<dbReference type="GO" id="GO:0006531">
    <property type="term" value="P:aspartate metabolic process"/>
    <property type="evidence" value="ECO:0007669"/>
    <property type="project" value="Ensembl"/>
</dbReference>
<dbReference type="OMA" id="THGNEIN"/>
<keyword evidence="9" id="KW-0539">Nucleus</keyword>
<dbReference type="GO" id="GO:0046872">
    <property type="term" value="F:metal ion binding"/>
    <property type="evidence" value="ECO:0007669"/>
    <property type="project" value="UniProtKB-KW"/>
</dbReference>
<dbReference type="Gene3D" id="2.20.25.160">
    <property type="match status" value="1"/>
</dbReference>
<dbReference type="GO" id="GO:0006083">
    <property type="term" value="P:acetate metabolic process"/>
    <property type="evidence" value="ECO:0007669"/>
    <property type="project" value="Ensembl"/>
</dbReference>
<evidence type="ECO:0000313" key="17">
    <source>
        <dbReference type="Ensembl" id="ENSVURP00010032156.1"/>
    </source>
</evidence>
<organism evidence="17 18">
    <name type="scientific">Vombatus ursinus</name>
    <name type="common">Common wombat</name>
    <dbReference type="NCBI Taxonomy" id="29139"/>
    <lineage>
        <taxon>Eukaryota</taxon>
        <taxon>Metazoa</taxon>
        <taxon>Chordata</taxon>
        <taxon>Craniata</taxon>
        <taxon>Vertebrata</taxon>
        <taxon>Euteleostomi</taxon>
        <taxon>Mammalia</taxon>
        <taxon>Metatheria</taxon>
        <taxon>Diprotodontia</taxon>
        <taxon>Vombatidae</taxon>
        <taxon>Vombatus</taxon>
    </lineage>
</organism>
<reference evidence="18" key="1">
    <citation type="submission" date="2018-12" db="EMBL/GenBank/DDBJ databases">
        <authorList>
            <person name="Yazar S."/>
        </authorList>
    </citation>
    <scope>NUCLEOTIDE SEQUENCE [LARGE SCALE GENOMIC DNA]</scope>
</reference>
<dbReference type="FunFam" id="2.20.25.160:FF:000001">
    <property type="entry name" value="Aspartoacylase"/>
    <property type="match status" value="1"/>
</dbReference>
<comment type="similarity">
    <text evidence="4">Belongs to the AspA/AstE family. Aspartoacylase subfamily.</text>
</comment>
<keyword evidence="7" id="KW-0378">Hydrolase</keyword>
<protein>
    <recommendedName>
        <fullName evidence="11">Aspartoacylase</fullName>
        <ecNumber evidence="10">3.5.1.15</ecNumber>
    </recommendedName>
    <alternativeName>
        <fullName evidence="12">Aminoacylase-2</fullName>
    </alternativeName>
</protein>
<keyword evidence="6" id="KW-0479">Metal-binding</keyword>
<dbReference type="FunFam" id="3.40.630.10:FF:000025">
    <property type="entry name" value="aspartoacylase"/>
    <property type="match status" value="1"/>
</dbReference>
<proteinExistence type="inferred from homology"/>
<evidence type="ECO:0000256" key="9">
    <source>
        <dbReference type="ARBA" id="ARBA00023242"/>
    </source>
</evidence>
<evidence type="ECO:0000256" key="7">
    <source>
        <dbReference type="ARBA" id="ARBA00022801"/>
    </source>
</evidence>
<dbReference type="PANTHER" id="PTHR15162">
    <property type="entry name" value="ASPARTOACYLASE"/>
    <property type="match status" value="1"/>
</dbReference>
<dbReference type="GeneID" id="114033322"/>
<dbReference type="CDD" id="cd06909">
    <property type="entry name" value="M14_ASPA"/>
    <property type="match status" value="1"/>
</dbReference>
<dbReference type="Proteomes" id="UP000314987">
    <property type="component" value="Unassembled WGS sequence"/>
</dbReference>
<dbReference type="NCBIfam" id="NF002601">
    <property type="entry name" value="PRK02259.1"/>
    <property type="match status" value="1"/>
</dbReference>
<keyword evidence="18" id="KW-1185">Reference proteome</keyword>
<comment type="function">
    <text evidence="13">Catalyzes the deacetylation of N-acetylaspartic acid (NAA) to produce acetate and L-aspartate. NAA occurs in high concentration in brain and its hydrolysis NAA plays a significant part in the maintenance of intact white matter. In other tissues it acts as a scavenger of NAA from body fluids.</text>
</comment>
<gene>
    <name evidence="17" type="primary">ASPA</name>
</gene>
<dbReference type="Ensembl" id="ENSVURT00010036616.1">
    <property type="protein sequence ID" value="ENSVURP00010032156.1"/>
    <property type="gene ID" value="ENSVURG00010024537.1"/>
</dbReference>
<evidence type="ECO:0000313" key="18">
    <source>
        <dbReference type="Proteomes" id="UP000314987"/>
    </source>
</evidence>
<sequence>MECQSALQGQRKKGEEVKTAWRPPGALTDSSVSWWCPQKCQSWQGELGRMTALLGAKSPLRRVAIFGGTHGNELSGVLLVKHWEEDGAEVQRTGLQVKPFIANPRAVQKGSRYIDCDLNRVFDPAHLGEEMPENSPYEVVRAQEIHRLFGPKGGKDAYDVILDLHNTTANMGCTLILETSKNDLLIQMFHYIKSCLAPRPCFVYLIDRPSLKYATTRSVAKHPVGVEVGPQPQGVLRADILDQMRRIVGHALDFIQYFNEGREFPACSLEVYRVMEKVDYPRKENGEIAAVIHPSLQDQDWKPLNPGDPVFLTLDGKTIPFDGDSTVYPVFVNEAAYYEKGEAFATTLKVTLTARSLNSSSP</sequence>
<evidence type="ECO:0000256" key="12">
    <source>
        <dbReference type="ARBA" id="ARBA00042829"/>
    </source>
</evidence>
<feature type="region of interest" description="Disordered" evidence="14">
    <location>
        <begin position="1"/>
        <end position="24"/>
    </location>
</feature>
<evidence type="ECO:0000256" key="6">
    <source>
        <dbReference type="ARBA" id="ARBA00022723"/>
    </source>
</evidence>
<evidence type="ECO:0000256" key="2">
    <source>
        <dbReference type="ARBA" id="ARBA00004123"/>
    </source>
</evidence>
<dbReference type="EC" id="3.5.1.15" evidence="10"/>
<name>A0A4X2MC53_VOMUR</name>
<evidence type="ECO:0000256" key="8">
    <source>
        <dbReference type="ARBA" id="ARBA00022833"/>
    </source>
</evidence>
<dbReference type="SUPFAM" id="SSF53187">
    <property type="entry name" value="Zn-dependent exopeptidases"/>
    <property type="match status" value="1"/>
</dbReference>
<dbReference type="InterPro" id="IPR007036">
    <property type="entry name" value="Aste_AspA_hybrid_dom"/>
</dbReference>
<evidence type="ECO:0000259" key="16">
    <source>
        <dbReference type="Pfam" id="PF24827"/>
    </source>
</evidence>
<dbReference type="GO" id="GO:0042802">
    <property type="term" value="F:identical protein binding"/>
    <property type="evidence" value="ECO:0007669"/>
    <property type="project" value="Ensembl"/>
</dbReference>
<evidence type="ECO:0000256" key="4">
    <source>
        <dbReference type="ARBA" id="ARBA00006173"/>
    </source>
</evidence>
<evidence type="ECO:0000256" key="10">
    <source>
        <dbReference type="ARBA" id="ARBA00039016"/>
    </source>
</evidence>
<feature type="domain" description="Succinylglutamate desuccinylase/Aspartoacylase catalytic" evidence="16">
    <location>
        <begin position="60"/>
        <end position="255"/>
    </location>
</feature>
<dbReference type="InterPro" id="IPR050178">
    <property type="entry name" value="AspA/AstE_fam"/>
</dbReference>
<comment type="cofactor">
    <cofactor evidence="1">
        <name>Zn(2+)</name>
        <dbReference type="ChEBI" id="CHEBI:29105"/>
    </cofactor>
</comment>
<dbReference type="RefSeq" id="XP_027704586.1">
    <property type="nucleotide sequence ID" value="XM_027848785.1"/>
</dbReference>
<evidence type="ECO:0000259" key="15">
    <source>
        <dbReference type="Pfam" id="PF04952"/>
    </source>
</evidence>
<dbReference type="AlphaFoldDB" id="A0A4X2MC53"/>
<evidence type="ECO:0000256" key="11">
    <source>
        <dbReference type="ARBA" id="ARBA00040105"/>
    </source>
</evidence>
<dbReference type="Pfam" id="PF04952">
    <property type="entry name" value="AstE_AspA_hybrid"/>
    <property type="match status" value="1"/>
</dbReference>
<reference evidence="17" key="2">
    <citation type="submission" date="2025-08" db="UniProtKB">
        <authorList>
            <consortium name="Ensembl"/>
        </authorList>
    </citation>
    <scope>IDENTIFICATION</scope>
</reference>
<dbReference type="GO" id="GO:0005634">
    <property type="term" value="C:nucleus"/>
    <property type="evidence" value="ECO:0007669"/>
    <property type="project" value="UniProtKB-SubCell"/>
</dbReference>
<dbReference type="GeneTree" id="ENSGT00390000001189"/>
<evidence type="ECO:0000256" key="14">
    <source>
        <dbReference type="SAM" id="MobiDB-lite"/>
    </source>
</evidence>
<dbReference type="GO" id="GO:0016788">
    <property type="term" value="F:hydrolase activity, acting on ester bonds"/>
    <property type="evidence" value="ECO:0007669"/>
    <property type="project" value="InterPro"/>
</dbReference>
<accession>A0A4X2MC53</accession>
<reference evidence="17" key="3">
    <citation type="submission" date="2025-09" db="UniProtKB">
        <authorList>
            <consortium name="Ensembl"/>
        </authorList>
    </citation>
    <scope>IDENTIFICATION</scope>
</reference>